<organism evidence="2">
    <name type="scientific">viral metagenome</name>
    <dbReference type="NCBI Taxonomy" id="1070528"/>
    <lineage>
        <taxon>unclassified sequences</taxon>
        <taxon>metagenomes</taxon>
        <taxon>organismal metagenomes</taxon>
    </lineage>
</organism>
<reference evidence="2" key="1">
    <citation type="journal article" date="2020" name="Nature">
        <title>Giant virus diversity and host interactions through global metagenomics.</title>
        <authorList>
            <person name="Schulz F."/>
            <person name="Roux S."/>
            <person name="Paez-Espino D."/>
            <person name="Jungbluth S."/>
            <person name="Walsh D.A."/>
            <person name="Denef V.J."/>
            <person name="McMahon K.D."/>
            <person name="Konstantinidis K.T."/>
            <person name="Eloe-Fadrosh E.A."/>
            <person name="Kyrpides N.C."/>
            <person name="Woyke T."/>
        </authorList>
    </citation>
    <scope>NUCLEOTIDE SEQUENCE</scope>
    <source>
        <strain evidence="2">GVMAG-M-3300009185-7</strain>
    </source>
</reference>
<dbReference type="Pfam" id="PF18922">
    <property type="entry name" value="DUF5672"/>
    <property type="match status" value="1"/>
</dbReference>
<dbReference type="EMBL" id="MN739051">
    <property type="protein sequence ID" value="QHS86167.1"/>
    <property type="molecule type" value="Genomic_DNA"/>
</dbReference>
<sequence>MSDVQAFYREMNNTFKVPESLWDNIPKVSENAAVIFEPRVHPNLPFTLRNHMYYLAPYNFSLTIFHSKENERQVKEITGDRPNINFICFCEGNSTRDIYNDTLKTVEFYESIPCNRMLIFQTDSWLRNFGIDKFFDYGYIGAPHYNCEGDIMNGGLSLRNKQVCIDIIKKYNNKDAHQWEDSFFSYGCLLFFPELFPKLDSAKQFSSCWQFDERSIGVHQFWDCVVDPVKRKTLMTLHSYTFEVNS</sequence>
<accession>A0A6C0B1S8</accession>
<proteinExistence type="predicted"/>
<evidence type="ECO:0000259" key="1">
    <source>
        <dbReference type="Pfam" id="PF18922"/>
    </source>
</evidence>
<protein>
    <recommendedName>
        <fullName evidence="1">DUF5672 domain-containing protein</fullName>
    </recommendedName>
</protein>
<feature type="domain" description="DUF5672" evidence="1">
    <location>
        <begin position="96"/>
        <end position="208"/>
    </location>
</feature>
<name>A0A6C0B1S8_9ZZZZ</name>
<dbReference type="AlphaFoldDB" id="A0A6C0B1S8"/>
<dbReference type="InterPro" id="IPR043729">
    <property type="entry name" value="DUF5672"/>
</dbReference>
<evidence type="ECO:0000313" key="2">
    <source>
        <dbReference type="EMBL" id="QHS86167.1"/>
    </source>
</evidence>